<protein>
    <submittedName>
        <fullName evidence="4">Uncharacterized protein</fullName>
    </submittedName>
</protein>
<proteinExistence type="inferred from homology"/>
<evidence type="ECO:0000256" key="3">
    <source>
        <dbReference type="PIRSR" id="PIRSR000509-1"/>
    </source>
</evidence>
<keyword evidence="2" id="KW-0808">Transferase</keyword>
<organism evidence="4 5">
    <name type="scientific">Meripilus lineatus</name>
    <dbReference type="NCBI Taxonomy" id="2056292"/>
    <lineage>
        <taxon>Eukaryota</taxon>
        <taxon>Fungi</taxon>
        <taxon>Dikarya</taxon>
        <taxon>Basidiomycota</taxon>
        <taxon>Agaricomycotina</taxon>
        <taxon>Agaricomycetes</taxon>
        <taxon>Polyporales</taxon>
        <taxon>Meripilaceae</taxon>
        <taxon>Meripilus</taxon>
    </lineage>
</organism>
<dbReference type="InterPro" id="IPR033964">
    <property type="entry name" value="ABBA"/>
</dbReference>
<gene>
    <name evidence="4" type="ORF">NLI96_g5676</name>
</gene>
<dbReference type="Pfam" id="PF11991">
    <property type="entry name" value="Trp_DMAT"/>
    <property type="match status" value="1"/>
</dbReference>
<evidence type="ECO:0000256" key="2">
    <source>
        <dbReference type="ARBA" id="ARBA00022679"/>
    </source>
</evidence>
<feature type="binding site" evidence="3">
    <location>
        <position position="194"/>
    </location>
    <ligand>
        <name>dimethylallyl diphosphate</name>
        <dbReference type="ChEBI" id="CHEBI:57623"/>
    </ligand>
</feature>
<dbReference type="SFLD" id="SFLDG01162">
    <property type="entry name" value="I"/>
    <property type="match status" value="1"/>
</dbReference>
<feature type="binding site" evidence="3">
    <location>
        <position position="263"/>
    </location>
    <ligand>
        <name>dimethylallyl diphosphate</name>
        <dbReference type="ChEBI" id="CHEBI:57623"/>
    </ligand>
</feature>
<dbReference type="PANTHER" id="PTHR40627">
    <property type="entry name" value="INDOLE PRENYLTRANSFERASE TDIB-RELATED"/>
    <property type="match status" value="1"/>
</dbReference>
<dbReference type="SFLD" id="SFLDS00036">
    <property type="entry name" value="Aromatic_Prenyltransferase"/>
    <property type="match status" value="1"/>
</dbReference>
<dbReference type="EMBL" id="JANAWD010000190">
    <property type="protein sequence ID" value="KAJ3484412.1"/>
    <property type="molecule type" value="Genomic_DNA"/>
</dbReference>
<sequence length="434" mass="48763">MVPAISTIPVEPLQEVCAVTKESAYEVLGKTLKFTEDRRFWWDTIGYALSGTLSHAQYSLNSQFLHLCFFYMSVSPYLGPQPGEGNQPLLKSYMTDDHTPVEISLVSGPDGQLIVRYAIEPILSGPSSGEEEHAIAQMIDSLHHALDSNFDLNWFDALKATLSWPDRKANVKTKHNSQHFVGFDCLRSGHTVVKVYFLPEVRSAHTGIFKEDIVTAALSSLDAGFEKTWGDILQYFDILPSLVKPQIEIVATDCLAPGANRIKVYVRTRSTRFVDLEGLMTLGGSVDSPAIQHGMEVLARLWHDVMGIDTADPDWKTRSLLPLTQRREEHITSGILIYYELRSGASMPFPKVYLPVRHYCPDDHAIAARIEKHYAKQGNAWIPEYTSKVQTIFGQHRSLSTRTGIHTYVSLAIKKSGFDIARYYNPEIYAPERG</sequence>
<dbReference type="GO" id="GO:0016765">
    <property type="term" value="F:transferase activity, transferring alkyl or aryl (other than methyl) groups"/>
    <property type="evidence" value="ECO:0007669"/>
    <property type="project" value="InterPro"/>
</dbReference>
<dbReference type="CDD" id="cd13929">
    <property type="entry name" value="PT-DMATS_CymD"/>
    <property type="match status" value="1"/>
</dbReference>
<dbReference type="GO" id="GO:0009820">
    <property type="term" value="P:alkaloid metabolic process"/>
    <property type="evidence" value="ECO:0007669"/>
    <property type="project" value="InterPro"/>
</dbReference>
<feature type="binding site" evidence="3">
    <location>
        <position position="102"/>
    </location>
    <ligand>
        <name>L-tryptophan</name>
        <dbReference type="ChEBI" id="CHEBI:57912"/>
    </ligand>
</feature>
<evidence type="ECO:0000313" key="5">
    <source>
        <dbReference type="Proteomes" id="UP001212997"/>
    </source>
</evidence>
<accession>A0AAD5V4F5</accession>
<name>A0AAD5V4F5_9APHY</name>
<dbReference type="InterPro" id="IPR017795">
    <property type="entry name" value="ABBA_NscD-like"/>
</dbReference>
<feature type="binding site" evidence="3">
    <location>
        <position position="265"/>
    </location>
    <ligand>
        <name>dimethylallyl diphosphate</name>
        <dbReference type="ChEBI" id="CHEBI:57623"/>
    </ligand>
</feature>
<dbReference type="InterPro" id="IPR012148">
    <property type="entry name" value="ABBA_DMATS-like"/>
</dbReference>
<comment type="similarity">
    <text evidence="1">Belongs to the tryptophan dimethylallyltransferase family.</text>
</comment>
<dbReference type="NCBIfam" id="TIGR03429">
    <property type="entry name" value="arom_pren_DMATS"/>
    <property type="match status" value="1"/>
</dbReference>
<evidence type="ECO:0000313" key="4">
    <source>
        <dbReference type="EMBL" id="KAJ3484412.1"/>
    </source>
</evidence>
<dbReference type="AlphaFoldDB" id="A0AAD5V4F5"/>
<dbReference type="Proteomes" id="UP001212997">
    <property type="component" value="Unassembled WGS sequence"/>
</dbReference>
<feature type="binding site" evidence="3">
    <location>
        <position position="353"/>
    </location>
    <ligand>
        <name>dimethylallyl diphosphate</name>
        <dbReference type="ChEBI" id="CHEBI:57623"/>
    </ligand>
</feature>
<evidence type="ECO:0000256" key="1">
    <source>
        <dbReference type="ARBA" id="ARBA00010209"/>
    </source>
</evidence>
<feature type="binding site" evidence="3">
    <location>
        <position position="196"/>
    </location>
    <ligand>
        <name>dimethylallyl diphosphate</name>
        <dbReference type="ChEBI" id="CHEBI:57623"/>
    </ligand>
</feature>
<comment type="caution">
    <text evidence="4">The sequence shown here is derived from an EMBL/GenBank/DDBJ whole genome shotgun (WGS) entry which is preliminary data.</text>
</comment>
<dbReference type="PIRSF" id="PIRSF000509">
    <property type="entry name" value="Trp_DMAT"/>
    <property type="match status" value="1"/>
</dbReference>
<reference evidence="4" key="1">
    <citation type="submission" date="2022-07" db="EMBL/GenBank/DDBJ databases">
        <title>Genome Sequence of Physisporinus lineatus.</title>
        <authorList>
            <person name="Buettner E."/>
        </authorList>
    </citation>
    <scope>NUCLEOTIDE SEQUENCE</scope>
    <source>
        <strain evidence="4">VT162</strain>
    </source>
</reference>
<feature type="binding site" evidence="3">
    <location>
        <position position="261"/>
    </location>
    <ligand>
        <name>dimethylallyl diphosphate</name>
        <dbReference type="ChEBI" id="CHEBI:57623"/>
    </ligand>
</feature>
<dbReference type="PANTHER" id="PTHR40627:SF4">
    <property type="entry name" value="PRENYLTRANSFERASE ASQH1-RELATED"/>
    <property type="match status" value="1"/>
</dbReference>
<feature type="binding site" evidence="3">
    <location>
        <position position="116"/>
    </location>
    <ligand>
        <name>dimethylallyl diphosphate</name>
        <dbReference type="ChEBI" id="CHEBI:57623"/>
    </ligand>
</feature>
<keyword evidence="5" id="KW-1185">Reference proteome</keyword>